<accession>A0A4T2C3U8</accession>
<dbReference type="PANTHER" id="PTHR30055">
    <property type="entry name" value="HTH-TYPE TRANSCRIPTIONAL REGULATOR RUTR"/>
    <property type="match status" value="1"/>
</dbReference>
<dbReference type="PROSITE" id="PS50977">
    <property type="entry name" value="HTH_TETR_2"/>
    <property type="match status" value="1"/>
</dbReference>
<dbReference type="EMBL" id="QYRT01000013">
    <property type="protein sequence ID" value="TIH37106.1"/>
    <property type="molecule type" value="Genomic_DNA"/>
</dbReference>
<evidence type="ECO:0000256" key="1">
    <source>
        <dbReference type="ARBA" id="ARBA00023125"/>
    </source>
</evidence>
<evidence type="ECO:0000256" key="2">
    <source>
        <dbReference type="PROSITE-ProRule" id="PRU00335"/>
    </source>
</evidence>
<reference evidence="5 6" key="1">
    <citation type="journal article" date="2019" name="Microorganisms">
        <title>Systematic Affiliation and Genome Analysis of Subtercola vilae DB165(T) with Particular Emphasis on Cold Adaptation of an Isolate from a High-Altitude Cold Volcano Lake.</title>
        <authorList>
            <person name="Villalobos A.S."/>
            <person name="Wiese J."/>
            <person name="Imhoff J.F."/>
            <person name="Dorador C."/>
            <person name="Keller A."/>
            <person name="Hentschel U."/>
        </authorList>
    </citation>
    <scope>NUCLEOTIDE SEQUENCE [LARGE SCALE GENOMIC DNA]</scope>
    <source>
        <strain evidence="5 6">DB165</strain>
    </source>
</reference>
<keyword evidence="6" id="KW-1185">Reference proteome</keyword>
<keyword evidence="1 2" id="KW-0238">DNA-binding</keyword>
<evidence type="ECO:0000259" key="4">
    <source>
        <dbReference type="PROSITE" id="PS50977"/>
    </source>
</evidence>
<gene>
    <name evidence="5" type="ORF">D4765_08785</name>
</gene>
<comment type="caution">
    <text evidence="5">The sequence shown here is derived from an EMBL/GenBank/DDBJ whole genome shotgun (WGS) entry which is preliminary data.</text>
</comment>
<dbReference type="GO" id="GO:0000976">
    <property type="term" value="F:transcription cis-regulatory region binding"/>
    <property type="evidence" value="ECO:0007669"/>
    <property type="project" value="TreeGrafter"/>
</dbReference>
<name>A0A4T2C3U8_9MICO</name>
<dbReference type="Gene3D" id="1.10.357.10">
    <property type="entry name" value="Tetracycline Repressor, domain 2"/>
    <property type="match status" value="1"/>
</dbReference>
<dbReference type="InterPro" id="IPR050109">
    <property type="entry name" value="HTH-type_TetR-like_transc_reg"/>
</dbReference>
<dbReference type="OrthoDB" id="9796019at2"/>
<protein>
    <submittedName>
        <fullName evidence="5">TetR/AcrR family transcriptional regulator</fullName>
    </submittedName>
</protein>
<dbReference type="PRINTS" id="PR00455">
    <property type="entry name" value="HTHTETR"/>
</dbReference>
<evidence type="ECO:0000313" key="6">
    <source>
        <dbReference type="Proteomes" id="UP000306192"/>
    </source>
</evidence>
<dbReference type="InterPro" id="IPR009057">
    <property type="entry name" value="Homeodomain-like_sf"/>
</dbReference>
<dbReference type="SUPFAM" id="SSF46689">
    <property type="entry name" value="Homeodomain-like"/>
    <property type="match status" value="1"/>
</dbReference>
<evidence type="ECO:0000256" key="3">
    <source>
        <dbReference type="SAM" id="MobiDB-lite"/>
    </source>
</evidence>
<dbReference type="AlphaFoldDB" id="A0A4T2C3U8"/>
<evidence type="ECO:0000313" key="5">
    <source>
        <dbReference type="EMBL" id="TIH37106.1"/>
    </source>
</evidence>
<feature type="region of interest" description="Disordered" evidence="3">
    <location>
        <begin position="95"/>
        <end position="127"/>
    </location>
</feature>
<dbReference type="Proteomes" id="UP000306192">
    <property type="component" value="Unassembled WGS sequence"/>
</dbReference>
<feature type="DNA-binding region" description="H-T-H motif" evidence="2">
    <location>
        <begin position="34"/>
        <end position="53"/>
    </location>
</feature>
<dbReference type="PANTHER" id="PTHR30055:SF148">
    <property type="entry name" value="TETR-FAMILY TRANSCRIPTIONAL REGULATOR"/>
    <property type="match status" value="1"/>
</dbReference>
<feature type="domain" description="HTH tetR-type" evidence="4">
    <location>
        <begin position="11"/>
        <end position="71"/>
    </location>
</feature>
<organism evidence="5 6">
    <name type="scientific">Subtercola vilae</name>
    <dbReference type="NCBI Taxonomy" id="2056433"/>
    <lineage>
        <taxon>Bacteria</taxon>
        <taxon>Bacillati</taxon>
        <taxon>Actinomycetota</taxon>
        <taxon>Actinomycetes</taxon>
        <taxon>Micrococcales</taxon>
        <taxon>Microbacteriaceae</taxon>
        <taxon>Subtercola</taxon>
    </lineage>
</organism>
<sequence>MVEKRVNPRVERTKTRVLEVAHELLDELGPAGLTYTSLASRSGVTRQTIYQHWPERDALLADVILTGPDVGYPVAGPDARIIVIDFLASLRDDAAGRSERTKPMPSRMSTPPANCAGVSCSPSSSHA</sequence>
<dbReference type="InterPro" id="IPR001647">
    <property type="entry name" value="HTH_TetR"/>
</dbReference>
<dbReference type="Pfam" id="PF00440">
    <property type="entry name" value="TetR_N"/>
    <property type="match status" value="1"/>
</dbReference>
<dbReference type="GO" id="GO:0003700">
    <property type="term" value="F:DNA-binding transcription factor activity"/>
    <property type="evidence" value="ECO:0007669"/>
    <property type="project" value="TreeGrafter"/>
</dbReference>
<proteinExistence type="predicted"/>